<sequence length="168" mass="18972">MKQIFSCLSSTFLTYTTVKLVSVPNTKVALIHRVIQLAVLSYTILYIIYWNKGYQTIQRPEGISIIKIKYNSTGKEGVNNNLWDSALHSFPPLEHNAFFIVTRQIFGPVDGDNSNDTQEIDTRIVENDLERLTAYIKSTVAFNAFNVVINIIAETGISQQKKAALLEE</sequence>
<keyword evidence="6" id="KW-0406">Ion transport</keyword>
<dbReference type="GO" id="GO:0004931">
    <property type="term" value="F:extracellularly ATP-gated monoatomic cation channel activity"/>
    <property type="evidence" value="ECO:0007669"/>
    <property type="project" value="TreeGrafter"/>
</dbReference>
<proteinExistence type="inferred from homology"/>
<keyword evidence="4 10" id="KW-0812">Transmembrane</keyword>
<feature type="non-terminal residue" evidence="11">
    <location>
        <position position="1"/>
    </location>
</feature>
<evidence type="ECO:0000256" key="2">
    <source>
        <dbReference type="ARBA" id="ARBA00009848"/>
    </source>
</evidence>
<evidence type="ECO:0000256" key="9">
    <source>
        <dbReference type="ARBA" id="ARBA00023303"/>
    </source>
</evidence>
<organism evidence="11 13">
    <name type="scientific">Didymodactylos carnosus</name>
    <dbReference type="NCBI Taxonomy" id="1234261"/>
    <lineage>
        <taxon>Eukaryota</taxon>
        <taxon>Metazoa</taxon>
        <taxon>Spiralia</taxon>
        <taxon>Gnathifera</taxon>
        <taxon>Rotifera</taxon>
        <taxon>Eurotatoria</taxon>
        <taxon>Bdelloidea</taxon>
        <taxon>Philodinida</taxon>
        <taxon>Philodinidae</taxon>
        <taxon>Didymodactylos</taxon>
    </lineage>
</organism>
<keyword evidence="3" id="KW-0813">Transport</keyword>
<dbReference type="AlphaFoldDB" id="A0A8S2FH94"/>
<dbReference type="Pfam" id="PF00864">
    <property type="entry name" value="P2X_receptor"/>
    <property type="match status" value="1"/>
</dbReference>
<dbReference type="GO" id="GO:0070588">
    <property type="term" value="P:calcium ion transmembrane transport"/>
    <property type="evidence" value="ECO:0007669"/>
    <property type="project" value="TreeGrafter"/>
</dbReference>
<evidence type="ECO:0000256" key="6">
    <source>
        <dbReference type="ARBA" id="ARBA00023065"/>
    </source>
</evidence>
<feature type="transmembrane region" description="Helical" evidence="10">
    <location>
        <begin position="30"/>
        <end position="49"/>
    </location>
</feature>
<evidence type="ECO:0000256" key="8">
    <source>
        <dbReference type="ARBA" id="ARBA00023286"/>
    </source>
</evidence>
<keyword evidence="5 10" id="KW-1133">Transmembrane helix</keyword>
<evidence type="ECO:0000313" key="12">
    <source>
        <dbReference type="EMBL" id="CAF4259965.1"/>
    </source>
</evidence>
<dbReference type="InterPro" id="IPR059116">
    <property type="entry name" value="P2X_receptor"/>
</dbReference>
<dbReference type="EMBL" id="CAJOBA010052935">
    <property type="protein sequence ID" value="CAF4259965.1"/>
    <property type="molecule type" value="Genomic_DNA"/>
</dbReference>
<dbReference type="GO" id="GO:0098794">
    <property type="term" value="C:postsynapse"/>
    <property type="evidence" value="ECO:0007669"/>
    <property type="project" value="GOC"/>
</dbReference>
<evidence type="ECO:0000256" key="4">
    <source>
        <dbReference type="ARBA" id="ARBA00022692"/>
    </source>
</evidence>
<keyword evidence="9" id="KW-0407">Ion channel</keyword>
<evidence type="ECO:0000256" key="10">
    <source>
        <dbReference type="SAM" id="Phobius"/>
    </source>
</evidence>
<evidence type="ECO:0000256" key="5">
    <source>
        <dbReference type="ARBA" id="ARBA00022989"/>
    </source>
</evidence>
<dbReference type="Proteomes" id="UP000677228">
    <property type="component" value="Unassembled WGS sequence"/>
</dbReference>
<protein>
    <submittedName>
        <fullName evidence="11">Uncharacterized protein</fullName>
    </submittedName>
</protein>
<accession>A0A8S2FH94</accession>
<keyword evidence="8" id="KW-1071">Ligand-gated ion channel</keyword>
<dbReference type="Gene3D" id="1.10.287.940">
    <property type="entry name" value="atp-gated p2x4 ion channel"/>
    <property type="match status" value="1"/>
</dbReference>
<dbReference type="Proteomes" id="UP000682733">
    <property type="component" value="Unassembled WGS sequence"/>
</dbReference>
<dbReference type="GO" id="GO:0012505">
    <property type="term" value="C:endomembrane system"/>
    <property type="evidence" value="ECO:0007669"/>
    <property type="project" value="UniProtKB-SubCell"/>
</dbReference>
<comment type="caution">
    <text evidence="11">The sequence shown here is derived from an EMBL/GenBank/DDBJ whole genome shotgun (WGS) entry which is preliminary data.</text>
</comment>
<evidence type="ECO:0000256" key="3">
    <source>
        <dbReference type="ARBA" id="ARBA00022448"/>
    </source>
</evidence>
<keyword evidence="7 10" id="KW-0472">Membrane</keyword>
<comment type="subcellular location">
    <subcellularLocation>
        <location evidence="1">Endomembrane system</location>
    </subcellularLocation>
</comment>
<dbReference type="PANTHER" id="PTHR10125:SF31">
    <property type="entry name" value="P2X RECEPTOR E"/>
    <property type="match status" value="1"/>
</dbReference>
<gene>
    <name evidence="11" type="ORF">OVA965_LOCUS35519</name>
    <name evidence="12" type="ORF">TMI583_LOCUS36489</name>
</gene>
<evidence type="ECO:0000256" key="7">
    <source>
        <dbReference type="ARBA" id="ARBA00023136"/>
    </source>
</evidence>
<evidence type="ECO:0000256" key="1">
    <source>
        <dbReference type="ARBA" id="ARBA00004308"/>
    </source>
</evidence>
<dbReference type="EMBL" id="CAJNOK010031056">
    <property type="protein sequence ID" value="CAF1467603.1"/>
    <property type="molecule type" value="Genomic_DNA"/>
</dbReference>
<name>A0A8S2FH94_9BILA</name>
<comment type="similarity">
    <text evidence="2">Belongs to the P2X receptor family.</text>
</comment>
<dbReference type="PANTHER" id="PTHR10125">
    <property type="entry name" value="P2X PURINOCEPTOR"/>
    <property type="match status" value="1"/>
</dbReference>
<dbReference type="GO" id="GO:0016020">
    <property type="term" value="C:membrane"/>
    <property type="evidence" value="ECO:0007669"/>
    <property type="project" value="TreeGrafter"/>
</dbReference>
<evidence type="ECO:0000313" key="13">
    <source>
        <dbReference type="Proteomes" id="UP000677228"/>
    </source>
</evidence>
<reference evidence="11" key="1">
    <citation type="submission" date="2021-02" db="EMBL/GenBank/DDBJ databases">
        <authorList>
            <person name="Nowell W R."/>
        </authorList>
    </citation>
    <scope>NUCLEOTIDE SEQUENCE</scope>
</reference>
<evidence type="ECO:0000313" key="11">
    <source>
        <dbReference type="EMBL" id="CAF1467603.1"/>
    </source>
</evidence>